<name>A0ABC8SBU0_9AQUA</name>
<evidence type="ECO:0000313" key="3">
    <source>
        <dbReference type="Proteomes" id="UP001642360"/>
    </source>
</evidence>
<feature type="non-terminal residue" evidence="2">
    <location>
        <position position="1"/>
    </location>
</feature>
<gene>
    <name evidence="2" type="ORF">ILEXP_LOCUS22669</name>
</gene>
<protein>
    <submittedName>
        <fullName evidence="2">Uncharacterized protein</fullName>
    </submittedName>
</protein>
<dbReference type="EMBL" id="CAUOFW020002515">
    <property type="protein sequence ID" value="CAK9154352.1"/>
    <property type="molecule type" value="Genomic_DNA"/>
</dbReference>
<dbReference type="AlphaFoldDB" id="A0ABC8SBU0"/>
<keyword evidence="3" id="KW-1185">Reference proteome</keyword>
<reference evidence="2 3" key="1">
    <citation type="submission" date="2024-02" db="EMBL/GenBank/DDBJ databases">
        <authorList>
            <person name="Vignale AGUSTIN F."/>
            <person name="Sosa J E."/>
            <person name="Modenutti C."/>
        </authorList>
    </citation>
    <scope>NUCLEOTIDE SEQUENCE [LARGE SCALE GENOMIC DNA]</scope>
</reference>
<accession>A0ABC8SBU0</accession>
<feature type="non-terminal residue" evidence="2">
    <location>
        <position position="70"/>
    </location>
</feature>
<evidence type="ECO:0000313" key="2">
    <source>
        <dbReference type="EMBL" id="CAK9154352.1"/>
    </source>
</evidence>
<evidence type="ECO:0000256" key="1">
    <source>
        <dbReference type="SAM" id="MobiDB-lite"/>
    </source>
</evidence>
<dbReference type="Proteomes" id="UP001642360">
    <property type="component" value="Unassembled WGS sequence"/>
</dbReference>
<feature type="region of interest" description="Disordered" evidence="1">
    <location>
        <begin position="32"/>
        <end position="70"/>
    </location>
</feature>
<organism evidence="2 3">
    <name type="scientific">Ilex paraguariensis</name>
    <name type="common">yerba mate</name>
    <dbReference type="NCBI Taxonomy" id="185542"/>
    <lineage>
        <taxon>Eukaryota</taxon>
        <taxon>Viridiplantae</taxon>
        <taxon>Streptophyta</taxon>
        <taxon>Embryophyta</taxon>
        <taxon>Tracheophyta</taxon>
        <taxon>Spermatophyta</taxon>
        <taxon>Magnoliopsida</taxon>
        <taxon>eudicotyledons</taxon>
        <taxon>Gunneridae</taxon>
        <taxon>Pentapetalae</taxon>
        <taxon>asterids</taxon>
        <taxon>campanulids</taxon>
        <taxon>Aquifoliales</taxon>
        <taxon>Aquifoliaceae</taxon>
        <taxon>Ilex</taxon>
    </lineage>
</organism>
<proteinExistence type="predicted"/>
<sequence>MDGARGLGDSISSMVQASFRKAIDGNIALVAESLPPDHGGDSGAMDSSKKHAGRYGGTLGSVRKRPSSDL</sequence>
<comment type="caution">
    <text evidence="2">The sequence shown here is derived from an EMBL/GenBank/DDBJ whole genome shotgun (WGS) entry which is preliminary data.</text>
</comment>